<evidence type="ECO:0000313" key="4">
    <source>
        <dbReference type="Proteomes" id="UP000243217"/>
    </source>
</evidence>
<dbReference type="InterPro" id="IPR001245">
    <property type="entry name" value="Ser-Thr/Tyr_kinase_cat_dom"/>
</dbReference>
<keyword evidence="3" id="KW-0418">Kinase</keyword>
<dbReference type="OrthoDB" id="4062651at2759"/>
<dbReference type="GO" id="GO:0005524">
    <property type="term" value="F:ATP binding"/>
    <property type="evidence" value="ECO:0007669"/>
    <property type="project" value="InterPro"/>
</dbReference>
<dbReference type="STRING" id="74557.A0A1V9ZZP2"/>
<dbReference type="Gene3D" id="1.10.510.10">
    <property type="entry name" value="Transferase(Phosphotransferase) domain 1"/>
    <property type="match status" value="1"/>
</dbReference>
<reference evidence="3 4" key="1">
    <citation type="journal article" date="2014" name="Genome Biol. Evol.">
        <title>The secreted proteins of Achlya hypogyna and Thraustotheca clavata identify the ancestral oomycete secretome and reveal gene acquisitions by horizontal gene transfer.</title>
        <authorList>
            <person name="Misner I."/>
            <person name="Blouin N."/>
            <person name="Leonard G."/>
            <person name="Richards T.A."/>
            <person name="Lane C.E."/>
        </authorList>
    </citation>
    <scope>NUCLEOTIDE SEQUENCE [LARGE SCALE GENOMIC DNA]</scope>
    <source>
        <strain evidence="3 4">ATCC 34112</strain>
    </source>
</reference>
<dbReference type="Gene3D" id="3.80.10.10">
    <property type="entry name" value="Ribonuclease Inhibitor"/>
    <property type="match status" value="1"/>
</dbReference>
<dbReference type="GO" id="GO:0004674">
    <property type="term" value="F:protein serine/threonine kinase activity"/>
    <property type="evidence" value="ECO:0007669"/>
    <property type="project" value="TreeGrafter"/>
</dbReference>
<comment type="caution">
    <text evidence="3">The sequence shown here is derived from an EMBL/GenBank/DDBJ whole genome shotgun (WGS) entry which is preliminary data.</text>
</comment>
<dbReference type="InterPro" id="IPR011009">
    <property type="entry name" value="Kinase-like_dom_sf"/>
</dbReference>
<dbReference type="SUPFAM" id="SSF52058">
    <property type="entry name" value="L domain-like"/>
    <property type="match status" value="1"/>
</dbReference>
<evidence type="ECO:0000259" key="2">
    <source>
        <dbReference type="PROSITE" id="PS50011"/>
    </source>
</evidence>
<dbReference type="SUPFAM" id="SSF56112">
    <property type="entry name" value="Protein kinase-like (PK-like)"/>
    <property type="match status" value="1"/>
</dbReference>
<dbReference type="Pfam" id="PF07714">
    <property type="entry name" value="PK_Tyr_Ser-Thr"/>
    <property type="match status" value="1"/>
</dbReference>
<dbReference type="Proteomes" id="UP000243217">
    <property type="component" value="Unassembled WGS sequence"/>
</dbReference>
<organism evidence="3 4">
    <name type="scientific">Thraustotheca clavata</name>
    <dbReference type="NCBI Taxonomy" id="74557"/>
    <lineage>
        <taxon>Eukaryota</taxon>
        <taxon>Sar</taxon>
        <taxon>Stramenopiles</taxon>
        <taxon>Oomycota</taxon>
        <taxon>Saprolegniomycetes</taxon>
        <taxon>Saprolegniales</taxon>
        <taxon>Achlyaceae</taxon>
        <taxon>Thraustotheca</taxon>
    </lineage>
</organism>
<dbReference type="EMBL" id="JNBS01000871">
    <property type="protein sequence ID" value="OQS03502.1"/>
    <property type="molecule type" value="Genomic_DNA"/>
</dbReference>
<evidence type="ECO:0000313" key="3">
    <source>
        <dbReference type="EMBL" id="OQS03502.1"/>
    </source>
</evidence>
<dbReference type="PANTHER" id="PTHR44329">
    <property type="entry name" value="SERINE/THREONINE-PROTEIN KINASE TNNI3K-RELATED"/>
    <property type="match status" value="1"/>
</dbReference>
<keyword evidence="1" id="KW-0812">Transmembrane</keyword>
<feature type="domain" description="Protein kinase" evidence="2">
    <location>
        <begin position="339"/>
        <end position="616"/>
    </location>
</feature>
<dbReference type="PANTHER" id="PTHR44329:SF214">
    <property type="entry name" value="PROTEIN KINASE DOMAIN-CONTAINING PROTEIN"/>
    <property type="match status" value="1"/>
</dbReference>
<protein>
    <submittedName>
        <fullName evidence="3">Kinase</fullName>
    </submittedName>
</protein>
<dbReference type="Gene3D" id="3.30.200.20">
    <property type="entry name" value="Phosphorylase Kinase, domain 1"/>
    <property type="match status" value="1"/>
</dbReference>
<proteinExistence type="predicted"/>
<dbReference type="InterPro" id="IPR051681">
    <property type="entry name" value="Ser/Thr_Kinases-Pseudokinases"/>
</dbReference>
<dbReference type="InterPro" id="IPR000719">
    <property type="entry name" value="Prot_kinase_dom"/>
</dbReference>
<dbReference type="InterPro" id="IPR032675">
    <property type="entry name" value="LRR_dom_sf"/>
</dbReference>
<accession>A0A1V9ZZP2</accession>
<keyword evidence="3" id="KW-0808">Transferase</keyword>
<sequence length="621" mass="67424">MEMNVAKQFCLNCASNAPICTAGGAITTINIVTTNSAANTDASLDLNYKVLADGLTFTDNTSSINTLNIVRAFDGKAYRADFGPNMFTAMKGLAYLNVNCKDSGINDVYLEITNVDETALPSSLSSLTMNGCFTKSIRLAANSNLVEINVNRHEMSELPRVGISNLLSAQFTTSEKLTVFPYQFLDLKGLTLLNLTSNNISVIDFPTQAEMDKYTSLGAQAVMNGAFQDSNVTCTGFAKIPGVCKGVSAASSSNSNGPSTGAVTTLVVVSCIASILVLVAIIVHRRTRRGPGSRSPGALSSAHSPDDFFYDVDEAYVTNQTMSKYKTAGANDATLTKLPPEHIALARCLGGDIWMGEMTTTNARIALRRAPRMAGDHVTDSFFQGVKEMARLSHPNLVTYMGVTCLSGTDIYAVSEFMDKGSLANVYQTIPLTWDTQLRMALDVAEAIHYLHTFLPSPVPCEHLKSSMVLVSSNYTCKLNIFHFMASFKAHVLCKEMYGANRIAWKAPEVLINEWNNFLAADVYSLGVVLAEIGTASRPFDREISEVGMVQTDVWILDNVMAGRGVPPPFDTKSNKWTSLPDQYQKLILACLDPVPSRRPNSGIVLQRLKDLKPSIHSAEL</sequence>
<feature type="transmembrane region" description="Helical" evidence="1">
    <location>
        <begin position="261"/>
        <end position="283"/>
    </location>
</feature>
<keyword evidence="4" id="KW-1185">Reference proteome</keyword>
<keyword evidence="1" id="KW-1133">Transmembrane helix</keyword>
<keyword evidence="1" id="KW-0472">Membrane</keyword>
<name>A0A1V9ZZP2_9STRA</name>
<evidence type="ECO:0000256" key="1">
    <source>
        <dbReference type="SAM" id="Phobius"/>
    </source>
</evidence>
<dbReference type="PROSITE" id="PS50011">
    <property type="entry name" value="PROTEIN_KINASE_DOM"/>
    <property type="match status" value="1"/>
</dbReference>
<gene>
    <name evidence="3" type="ORF">THRCLA_04196</name>
</gene>
<dbReference type="AlphaFoldDB" id="A0A1V9ZZP2"/>